<comment type="caution">
    <text evidence="2">The sequence shown here is derived from an EMBL/GenBank/DDBJ whole genome shotgun (WGS) entry which is preliminary data.</text>
</comment>
<sequence>MTTGDESRINTSQAEPLQQGVSRSDLSGNGAAPPGHHTAHIDTPDGRRIWRDMLDHAPQLETLIRYIALLQARTAGLHLPWYQQELFERRFFRVPSPVTGRMIHSGEARLAGAHATIFRLPDIPGLLLASTGLSDAQLTGIRSTDGRPGGTRRPAGTETAGDKSHPIDAILAPGLNATLLFGAREAAPLPPDALNAFPAPPQAVTSAIAVYDPAIAPDTLLPLIHEIAALPRYVAPVRISGLPASLTEIAARLSQVETDGSGPSPASPLTASGQVVFRLG</sequence>
<dbReference type="Proteomes" id="UP000635278">
    <property type="component" value="Unassembled WGS sequence"/>
</dbReference>
<keyword evidence="3" id="KW-1185">Reference proteome</keyword>
<name>A0ABX0JRF3_9PROT</name>
<protein>
    <submittedName>
        <fullName evidence="2">Uncharacterized protein</fullName>
    </submittedName>
</protein>
<dbReference type="EMBL" id="WOTB01000008">
    <property type="protein sequence ID" value="NHN84618.1"/>
    <property type="molecule type" value="Genomic_DNA"/>
</dbReference>
<evidence type="ECO:0000313" key="2">
    <source>
        <dbReference type="EMBL" id="NHN84618.1"/>
    </source>
</evidence>
<accession>A0ABX0JRF3</accession>
<proteinExistence type="predicted"/>
<feature type="region of interest" description="Disordered" evidence="1">
    <location>
        <begin position="140"/>
        <end position="164"/>
    </location>
</feature>
<feature type="compositionally biased region" description="Polar residues" evidence="1">
    <location>
        <begin position="9"/>
        <end position="27"/>
    </location>
</feature>
<dbReference type="RefSeq" id="WP_173583006.1">
    <property type="nucleotide sequence ID" value="NZ_WOTB01000008.1"/>
</dbReference>
<evidence type="ECO:0000313" key="3">
    <source>
        <dbReference type="Proteomes" id="UP000635278"/>
    </source>
</evidence>
<feature type="region of interest" description="Disordered" evidence="1">
    <location>
        <begin position="1"/>
        <end position="43"/>
    </location>
</feature>
<evidence type="ECO:0000256" key="1">
    <source>
        <dbReference type="SAM" id="MobiDB-lite"/>
    </source>
</evidence>
<reference evidence="2 3" key="1">
    <citation type="journal article" date="2020" name="Int. J. Syst. Evol. Microbiol.">
        <title>Novel acetic acid bacteria from cider fermentations: Acetobacter conturbans sp. nov. and Acetobacter fallax sp. nov.</title>
        <authorList>
            <person name="Sombolestani A.S."/>
            <person name="Cleenwerck I."/>
            <person name="Cnockaert M."/>
            <person name="Borremans W."/>
            <person name="Wieme A.D."/>
            <person name="De Vuyst L."/>
            <person name="Vandamme P."/>
        </authorList>
    </citation>
    <scope>NUCLEOTIDE SEQUENCE [LARGE SCALE GENOMIC DNA]</scope>
    <source>
        <strain evidence="2 3">LMG 30640</strain>
    </source>
</reference>
<organism evidence="2 3">
    <name type="scientific">Acetobacter musti</name>
    <dbReference type="NCBI Taxonomy" id="864732"/>
    <lineage>
        <taxon>Bacteria</taxon>
        <taxon>Pseudomonadati</taxon>
        <taxon>Pseudomonadota</taxon>
        <taxon>Alphaproteobacteria</taxon>
        <taxon>Acetobacterales</taxon>
        <taxon>Acetobacteraceae</taxon>
        <taxon>Acetobacter</taxon>
    </lineage>
</organism>
<gene>
    <name evidence="2" type="ORF">GOB93_08160</name>
</gene>